<dbReference type="InterPro" id="IPR005471">
    <property type="entry name" value="Tscrpt_reg_IclR_N"/>
</dbReference>
<proteinExistence type="predicted"/>
<comment type="caution">
    <text evidence="6">The sequence shown here is derived from an EMBL/GenBank/DDBJ whole genome shotgun (WGS) entry which is preliminary data.</text>
</comment>
<organism evidence="6 7">
    <name type="scientific">Persicirhabdus sediminis</name>
    <dbReference type="NCBI Taxonomy" id="454144"/>
    <lineage>
        <taxon>Bacteria</taxon>
        <taxon>Pseudomonadati</taxon>
        <taxon>Verrucomicrobiota</taxon>
        <taxon>Verrucomicrobiia</taxon>
        <taxon>Verrucomicrobiales</taxon>
        <taxon>Verrucomicrobiaceae</taxon>
        <taxon>Persicirhabdus</taxon>
    </lineage>
</organism>
<dbReference type="Gene3D" id="1.10.10.10">
    <property type="entry name" value="Winged helix-like DNA-binding domain superfamily/Winged helix DNA-binding domain"/>
    <property type="match status" value="1"/>
</dbReference>
<dbReference type="InterPro" id="IPR036388">
    <property type="entry name" value="WH-like_DNA-bd_sf"/>
</dbReference>
<dbReference type="Pfam" id="PF09339">
    <property type="entry name" value="HTH_IclR"/>
    <property type="match status" value="1"/>
</dbReference>
<keyword evidence="2" id="KW-0238">DNA-binding</keyword>
<sequence length="258" mass="28974">MSEIAEKNFQVPNLTRGLQILEYLRHCDEPVSMSALARELDYPLNSVMRIMKALDHYGYVQRAVGSKSYEMSDKLMHLARSQASQKNLFEASMGAMRQIRDHVGETVVLSIVSEGEGLILEQVQGLHAFRFVCEPGTRQMIHSSASTKAILAFRKEHEVDELLQRIDYPKLTEQTILSAEAMKRELEQVREQGYALDRAEALEGVNCVAVPIMDSSREARAAITVTGPANRLKLDQLDEVGEMMKVVCSQVSENLGYL</sequence>
<dbReference type="GO" id="GO:0045892">
    <property type="term" value="P:negative regulation of DNA-templated transcription"/>
    <property type="evidence" value="ECO:0007669"/>
    <property type="project" value="TreeGrafter"/>
</dbReference>
<dbReference type="PROSITE" id="PS51077">
    <property type="entry name" value="HTH_ICLR"/>
    <property type="match status" value="1"/>
</dbReference>
<evidence type="ECO:0000256" key="3">
    <source>
        <dbReference type="ARBA" id="ARBA00023163"/>
    </source>
</evidence>
<dbReference type="InterPro" id="IPR029016">
    <property type="entry name" value="GAF-like_dom_sf"/>
</dbReference>
<dbReference type="SUPFAM" id="SSF46785">
    <property type="entry name" value="Winged helix' DNA-binding domain"/>
    <property type="match status" value="1"/>
</dbReference>
<dbReference type="InterPro" id="IPR014757">
    <property type="entry name" value="Tscrpt_reg_IclR_C"/>
</dbReference>
<dbReference type="InterPro" id="IPR036390">
    <property type="entry name" value="WH_DNA-bd_sf"/>
</dbReference>
<keyword evidence="3" id="KW-0804">Transcription</keyword>
<evidence type="ECO:0000313" key="7">
    <source>
        <dbReference type="Proteomes" id="UP000624703"/>
    </source>
</evidence>
<evidence type="ECO:0000259" key="4">
    <source>
        <dbReference type="PROSITE" id="PS51077"/>
    </source>
</evidence>
<dbReference type="SUPFAM" id="SSF55781">
    <property type="entry name" value="GAF domain-like"/>
    <property type="match status" value="1"/>
</dbReference>
<dbReference type="PANTHER" id="PTHR30136:SF24">
    <property type="entry name" value="HTH-TYPE TRANSCRIPTIONAL REPRESSOR ALLR"/>
    <property type="match status" value="1"/>
</dbReference>
<keyword evidence="7" id="KW-1185">Reference proteome</keyword>
<accession>A0A8J7SKZ2</accession>
<feature type="domain" description="IclR-ED" evidence="5">
    <location>
        <begin position="74"/>
        <end position="257"/>
    </location>
</feature>
<dbReference type="Pfam" id="PF01614">
    <property type="entry name" value="IclR_C"/>
    <property type="match status" value="1"/>
</dbReference>
<dbReference type="GO" id="GO:0003700">
    <property type="term" value="F:DNA-binding transcription factor activity"/>
    <property type="evidence" value="ECO:0007669"/>
    <property type="project" value="TreeGrafter"/>
</dbReference>
<reference evidence="6" key="1">
    <citation type="submission" date="2021-01" db="EMBL/GenBank/DDBJ databases">
        <title>Modified the classification status of verrucomicrobia.</title>
        <authorList>
            <person name="Feng X."/>
        </authorList>
    </citation>
    <scope>NUCLEOTIDE SEQUENCE</scope>
    <source>
        <strain evidence="6">_KCTC 22039</strain>
    </source>
</reference>
<dbReference type="AlphaFoldDB" id="A0A8J7SKZ2"/>
<dbReference type="GO" id="GO:0003677">
    <property type="term" value="F:DNA binding"/>
    <property type="evidence" value="ECO:0007669"/>
    <property type="project" value="UniProtKB-KW"/>
</dbReference>
<gene>
    <name evidence="6" type="ORF">JIN82_12845</name>
</gene>
<dbReference type="PROSITE" id="PS51078">
    <property type="entry name" value="ICLR_ED"/>
    <property type="match status" value="1"/>
</dbReference>
<evidence type="ECO:0000259" key="5">
    <source>
        <dbReference type="PROSITE" id="PS51078"/>
    </source>
</evidence>
<dbReference type="SMART" id="SM00346">
    <property type="entry name" value="HTH_ICLR"/>
    <property type="match status" value="1"/>
</dbReference>
<keyword evidence="1" id="KW-0805">Transcription regulation</keyword>
<dbReference type="InterPro" id="IPR050707">
    <property type="entry name" value="HTH_MetabolicPath_Reg"/>
</dbReference>
<dbReference type="Gene3D" id="3.30.450.40">
    <property type="match status" value="1"/>
</dbReference>
<evidence type="ECO:0000256" key="1">
    <source>
        <dbReference type="ARBA" id="ARBA00023015"/>
    </source>
</evidence>
<evidence type="ECO:0000313" key="6">
    <source>
        <dbReference type="EMBL" id="MBK1792041.1"/>
    </source>
</evidence>
<protein>
    <submittedName>
        <fullName evidence="6">IclR family transcriptional regulator</fullName>
    </submittedName>
</protein>
<feature type="domain" description="HTH iclR-type" evidence="4">
    <location>
        <begin position="11"/>
        <end position="73"/>
    </location>
</feature>
<dbReference type="EMBL" id="JAENIM010000042">
    <property type="protein sequence ID" value="MBK1792041.1"/>
    <property type="molecule type" value="Genomic_DNA"/>
</dbReference>
<dbReference type="Proteomes" id="UP000624703">
    <property type="component" value="Unassembled WGS sequence"/>
</dbReference>
<evidence type="ECO:0000256" key="2">
    <source>
        <dbReference type="ARBA" id="ARBA00023125"/>
    </source>
</evidence>
<dbReference type="PANTHER" id="PTHR30136">
    <property type="entry name" value="HELIX-TURN-HELIX TRANSCRIPTIONAL REGULATOR, ICLR FAMILY"/>
    <property type="match status" value="1"/>
</dbReference>
<name>A0A8J7SKZ2_9BACT</name>